<dbReference type="RefSeq" id="WP_338445919.1">
    <property type="nucleotide sequence ID" value="NZ_CP144918.1"/>
</dbReference>
<dbReference type="Gene3D" id="1.10.238.160">
    <property type="match status" value="1"/>
</dbReference>
<evidence type="ECO:0000313" key="1">
    <source>
        <dbReference type="EMBL" id="WWA47028.1"/>
    </source>
</evidence>
<dbReference type="Proteomes" id="UP001335183">
    <property type="component" value="Chromosome"/>
</dbReference>
<evidence type="ECO:0000313" key="2">
    <source>
        <dbReference type="Proteomes" id="UP001335183"/>
    </source>
</evidence>
<gene>
    <name evidence="1" type="ORF">V5F89_12290</name>
</gene>
<dbReference type="Pfam" id="PF05930">
    <property type="entry name" value="Phage_AlpA"/>
    <property type="match status" value="1"/>
</dbReference>
<dbReference type="InterPro" id="IPR010260">
    <property type="entry name" value="AlpA"/>
</dbReference>
<name>A0ABZ2D6Q4_9SPHN</name>
<dbReference type="InterPro" id="IPR052931">
    <property type="entry name" value="Prophage_regulatory_activator"/>
</dbReference>
<organism evidence="1 2">
    <name type="scientific">Pelagerythrobacter marensis</name>
    <dbReference type="NCBI Taxonomy" id="543877"/>
    <lineage>
        <taxon>Bacteria</taxon>
        <taxon>Pseudomonadati</taxon>
        <taxon>Pseudomonadota</taxon>
        <taxon>Alphaproteobacteria</taxon>
        <taxon>Sphingomonadales</taxon>
        <taxon>Erythrobacteraceae</taxon>
        <taxon>Pelagerythrobacter</taxon>
    </lineage>
</organism>
<reference evidence="1 2" key="1">
    <citation type="submission" date="2024-02" db="EMBL/GenBank/DDBJ databases">
        <title>The whole genome sequence of five bacterial samples isolated from Abu Dhabi Sabkha-shore region.</title>
        <authorList>
            <person name="Sudalaimuthuasari N."/>
            <person name="Sarfraz B."/>
            <person name="Tuyisabe J.D."/>
            <person name="Mugisha Ntwali L.D.M."/>
            <person name="Ali A.I.A.A."/>
            <person name="Almansoori S.Z.A."/>
            <person name="Alajami H.S.A."/>
            <person name="Almeqbaali A.A.S."/>
            <person name="Kundu B."/>
            <person name="Saeed E.E."/>
            <person name="Sukumarinath V."/>
            <person name="Mishra A.K."/>
            <person name="Hazzouri K.M."/>
            <person name="Almaskari R."/>
            <person name="Sharma A.K."/>
            <person name="Amiri K.M.A."/>
        </authorList>
    </citation>
    <scope>NUCLEOTIDE SEQUENCE [LARGE SCALE GENOMIC DNA]</scope>
    <source>
        <strain evidence="2">kcgeb_sd</strain>
    </source>
</reference>
<proteinExistence type="predicted"/>
<accession>A0ABZ2D6Q4</accession>
<dbReference type="PANTHER" id="PTHR36154:SF1">
    <property type="entry name" value="DNA-BINDING TRANSCRIPTIONAL ACTIVATOR ALPA"/>
    <property type="match status" value="1"/>
</dbReference>
<dbReference type="PANTHER" id="PTHR36154">
    <property type="entry name" value="DNA-BINDING TRANSCRIPTIONAL ACTIVATOR ALPA"/>
    <property type="match status" value="1"/>
</dbReference>
<dbReference type="EMBL" id="CP144918">
    <property type="protein sequence ID" value="WWA47028.1"/>
    <property type="molecule type" value="Genomic_DNA"/>
</dbReference>
<protein>
    <submittedName>
        <fullName evidence="1">AlpA family transcriptional regulator</fullName>
    </submittedName>
</protein>
<sequence length="72" mass="8242">MTETASLDRPIGRLLKMKDVVAETSLHRTTIYRRIAEGEFPKPVPIGGGRVAWPECEVEAWKRRQLEHLDQA</sequence>
<keyword evidence="2" id="KW-1185">Reference proteome</keyword>